<feature type="transmembrane region" description="Helical" evidence="2">
    <location>
        <begin position="419"/>
        <end position="443"/>
    </location>
</feature>
<evidence type="ECO:0000256" key="2">
    <source>
        <dbReference type="SAM" id="Phobius"/>
    </source>
</evidence>
<gene>
    <name evidence="4" type="ORF">SAMN05216268_13349</name>
</gene>
<keyword evidence="2" id="KW-1133">Transmembrane helix</keyword>
<sequence length="820" mass="85652">MRGLRLAGQTAWIGRRGAWQLVLVLCATALLTTGMAAHAAAAPAPTPSTSAGAQPTPSASTDSGKTPAPGASSGSGAPSAGQLRYSQTAEGKAASRKALREAKESLRKKLAELGLGKNDLLDSFHITDDHGIPVSAYTVDAESGDWSDWDLKVYAWLTNLLFMGVKWLIAFVCWLITYALGFKLAEALLKPALAISDSLYSSVLLTMGLPGLFLVFSGVTAAWHWFFGDRSRGWGEITASLLISALTVTALASPPQMLLGTQNGAVGKARGLGIAVASIVMGGDDAGGTSDKDKLADIARPITDQMVTAFVVQPSMVLTYGQVFTDDDSKKCASRYVSSRIGKAFFDQKVAETAQKIKKLPSGGDILLPGVGGDIDNFVRDKAMQWGADTFGTKPDAAFEKSCVTGDAKELKKPSADKLAAAAFMLLAAALVCVLIIALAGTYLGTQAWLAAEAMLLRCALIAGTLPGPGRAWLWSRGTSIARGLALLIALVVGLGVFVVAVTAVVSASPKDIPGGIIVRFVLIDILCVGAILFRKRLMRTSHQMAARIKGRVGASKLGGSAAPSDLGPVGGRRRGTLGKIGGAALMLGAMAATGGAAGALGGVGRATSARALTGRLTQSAGRLARGAERTVRAGGRAGVRVGRIGLKSTVGLPVYGPRAAHRVAAAAQGVPGHVTSAATQLKARLDSARRTYEPQVRDFASEWWAGIGGHWVRNRILVGHGLPPIPRRPARRATAPATRRAPGRPLNSPPAAAPRRSRRAHMVPQRPLTPPASSQQASLQQRLHRIRTRAATNSPTTNSPTPPPRQPPPPRSTRPRRRP</sequence>
<keyword evidence="3" id="KW-0732">Signal</keyword>
<feature type="region of interest" description="Disordered" evidence="1">
    <location>
        <begin position="721"/>
        <end position="820"/>
    </location>
</feature>
<feature type="transmembrane region" description="Helical" evidence="2">
    <location>
        <begin position="583"/>
        <end position="604"/>
    </location>
</feature>
<reference evidence="5" key="1">
    <citation type="submission" date="2016-11" db="EMBL/GenBank/DDBJ databases">
        <authorList>
            <person name="Jaros S."/>
            <person name="Januszkiewicz K."/>
            <person name="Wedrychowicz H."/>
        </authorList>
    </citation>
    <scope>NUCLEOTIDE SEQUENCE [LARGE SCALE GENOMIC DNA]</scope>
    <source>
        <strain evidence="5">CGMCC 4.3555</strain>
    </source>
</reference>
<feature type="compositionally biased region" description="Low complexity" evidence="1">
    <location>
        <begin position="773"/>
        <end position="782"/>
    </location>
</feature>
<dbReference type="RefSeq" id="WP_143179790.1">
    <property type="nucleotide sequence ID" value="NZ_FRBK01000033.1"/>
</dbReference>
<evidence type="ECO:0000313" key="5">
    <source>
        <dbReference type="Proteomes" id="UP000184388"/>
    </source>
</evidence>
<keyword evidence="2" id="KW-0812">Transmembrane</keyword>
<keyword evidence="2" id="KW-0472">Membrane</keyword>
<accession>A0A9X8R059</accession>
<feature type="region of interest" description="Disordered" evidence="1">
    <location>
        <begin position="42"/>
        <end position="82"/>
    </location>
</feature>
<feature type="signal peptide" evidence="3">
    <location>
        <begin position="1"/>
        <end position="39"/>
    </location>
</feature>
<dbReference type="EMBL" id="FRBK01000033">
    <property type="protein sequence ID" value="SHN31087.1"/>
    <property type="molecule type" value="Genomic_DNA"/>
</dbReference>
<name>A0A9X8R059_9ACTN</name>
<dbReference type="Proteomes" id="UP000184388">
    <property type="component" value="Unassembled WGS sequence"/>
</dbReference>
<feature type="compositionally biased region" description="Pro residues" evidence="1">
    <location>
        <begin position="801"/>
        <end position="813"/>
    </location>
</feature>
<evidence type="ECO:0000313" key="4">
    <source>
        <dbReference type="EMBL" id="SHN31087.1"/>
    </source>
</evidence>
<proteinExistence type="predicted"/>
<feature type="compositionally biased region" description="Low complexity" evidence="1">
    <location>
        <begin position="733"/>
        <end position="747"/>
    </location>
</feature>
<evidence type="ECO:0000256" key="3">
    <source>
        <dbReference type="SAM" id="SignalP"/>
    </source>
</evidence>
<protein>
    <recommendedName>
        <fullName evidence="6">Integral membrane protein</fullName>
    </recommendedName>
</protein>
<evidence type="ECO:0000256" key="1">
    <source>
        <dbReference type="SAM" id="MobiDB-lite"/>
    </source>
</evidence>
<comment type="caution">
    <text evidence="4">The sequence shown here is derived from an EMBL/GenBank/DDBJ whole genome shotgun (WGS) entry which is preliminary data.</text>
</comment>
<organism evidence="4 5">
    <name type="scientific">Streptomyces yunnanensis</name>
    <dbReference type="NCBI Taxonomy" id="156453"/>
    <lineage>
        <taxon>Bacteria</taxon>
        <taxon>Bacillati</taxon>
        <taxon>Actinomycetota</taxon>
        <taxon>Actinomycetes</taxon>
        <taxon>Kitasatosporales</taxon>
        <taxon>Streptomycetaceae</taxon>
        <taxon>Streptomyces</taxon>
    </lineage>
</organism>
<feature type="transmembrane region" description="Helical" evidence="2">
    <location>
        <begin position="455"/>
        <end position="474"/>
    </location>
</feature>
<feature type="transmembrane region" description="Helical" evidence="2">
    <location>
        <begin position="513"/>
        <end position="534"/>
    </location>
</feature>
<feature type="transmembrane region" description="Helical" evidence="2">
    <location>
        <begin position="486"/>
        <end position="507"/>
    </location>
</feature>
<feature type="compositionally biased region" description="Low complexity" evidence="1">
    <location>
        <begin position="42"/>
        <end position="81"/>
    </location>
</feature>
<evidence type="ECO:0008006" key="6">
    <source>
        <dbReference type="Google" id="ProtNLM"/>
    </source>
</evidence>
<feature type="transmembrane region" description="Helical" evidence="2">
    <location>
        <begin position="153"/>
        <end position="182"/>
    </location>
</feature>
<feature type="chain" id="PRO_5040760782" description="Integral membrane protein" evidence="3">
    <location>
        <begin position="40"/>
        <end position="820"/>
    </location>
</feature>
<dbReference type="AlphaFoldDB" id="A0A9X8R059"/>
<feature type="transmembrane region" description="Helical" evidence="2">
    <location>
        <begin position="233"/>
        <end position="252"/>
    </location>
</feature>
<feature type="transmembrane region" description="Helical" evidence="2">
    <location>
        <begin position="203"/>
        <end position="227"/>
    </location>
</feature>